<accession>A9U6I8</accession>
<feature type="compositionally biased region" description="Basic and acidic residues" evidence="1">
    <location>
        <begin position="98"/>
        <end position="107"/>
    </location>
</feature>
<evidence type="ECO:0000313" key="2">
    <source>
        <dbReference type="EMBL" id="EDQ48716.1"/>
    </source>
</evidence>
<dbReference type="EMBL" id="DS546026">
    <property type="protein sequence ID" value="EDQ48716.1"/>
    <property type="molecule type" value="Genomic_DNA"/>
</dbReference>
<feature type="region of interest" description="Disordered" evidence="1">
    <location>
        <begin position="65"/>
        <end position="124"/>
    </location>
</feature>
<reference evidence="2" key="1">
    <citation type="journal article" date="2008" name="Science">
        <title>The Physcomitrella genome reveals evolutionary insights into the conquest of land by plants.</title>
        <authorList>
            <person name="Rensing S."/>
            <person name="Lang D."/>
            <person name="Zimmer A."/>
            <person name="Terry A."/>
            <person name="Salamov A."/>
            <person name="Shapiro H."/>
            <person name="Nishiyama T."/>
            <person name="Perroud P.-F."/>
            <person name="Lindquist E."/>
            <person name="Kamisugi Y."/>
            <person name="Tanahashi T."/>
            <person name="Sakakibara K."/>
            <person name="Fujita T."/>
            <person name="Oishi K."/>
            <person name="Shin-I T."/>
            <person name="Kuroki Y."/>
            <person name="Toyoda A."/>
            <person name="Suzuki Y."/>
            <person name="Hashimoto A."/>
            <person name="Yamaguchi K."/>
            <person name="Sugano A."/>
            <person name="Kohara Y."/>
            <person name="Fujiyama A."/>
            <person name="Anterola A."/>
            <person name="Aoki S."/>
            <person name="Ashton N."/>
            <person name="Barbazuk W.B."/>
            <person name="Barker E."/>
            <person name="Bennetzen J."/>
            <person name="Bezanilla M."/>
            <person name="Blankenship R."/>
            <person name="Cho S.H."/>
            <person name="Dutcher S."/>
            <person name="Estelle M."/>
            <person name="Fawcett J.A."/>
            <person name="Gundlach H."/>
            <person name="Hanada K."/>
            <person name="Heyl A."/>
            <person name="Hicks K.A."/>
            <person name="Hugh J."/>
            <person name="Lohr M."/>
            <person name="Mayer K."/>
            <person name="Melkozernov A."/>
            <person name="Murata T."/>
            <person name="Nelson D."/>
            <person name="Pils B."/>
            <person name="Prigge M."/>
            <person name="Reiss B."/>
            <person name="Renner T."/>
            <person name="Rombauts S."/>
            <person name="Rushton P."/>
            <person name="Sanderfoot A."/>
            <person name="Schween G."/>
            <person name="Shiu S.-H."/>
            <person name="Stueber K."/>
            <person name="Theodoulou F.L."/>
            <person name="Tu H."/>
            <person name="Van de Peer Y."/>
            <person name="Verrier P.J."/>
            <person name="Waters E."/>
            <person name="Wood A."/>
            <person name="Yang L."/>
            <person name="Cove D."/>
            <person name="Cuming A."/>
            <person name="Hasebe M."/>
            <person name="Lucas S."/>
            <person name="Mishler D.B."/>
            <person name="Reski R."/>
            <person name="Grigoriev I."/>
            <person name="Quatrano R.S."/>
            <person name="Boore J.L."/>
        </authorList>
    </citation>
    <scope>NUCLEOTIDE SEQUENCE [LARGE SCALE GENOMIC DNA]</scope>
</reference>
<dbReference type="AlphaFoldDB" id="A9U6I8"/>
<protein>
    <submittedName>
        <fullName evidence="2">Predicted protein</fullName>
    </submittedName>
</protein>
<sequence>MGGSDGVWGLWRVGWGRRPAGCGDLEGVGRVKSGGWERMWMMWAEIERFGEDGSLDDNVESFLSHEEADPRESLFGSSKRSPAGHSMDVSKVTGAVEHGGKAKHDGASARGPDSGSGVISGYRDGGVGESRQVREVMEVVEVGRGGADVEVDDVKGEMCDVIMKWRRGVSGAVDPSWEEWRAGKVGAGIRWQQSIPSLKCTLKIVFQDTGQNPRINSLVSCYHDAVWVLRILVCSSVILVRQIETRMESNSSFGKAVTYFLWLLFELIMALMRAPRHYLDVGKVLFAQFD</sequence>
<organism>
    <name type="scientific">Physcomitrium patens</name>
    <name type="common">Spreading-leaved earth moss</name>
    <name type="synonym">Physcomitrella patens</name>
    <dbReference type="NCBI Taxonomy" id="3218"/>
    <lineage>
        <taxon>Eukaryota</taxon>
        <taxon>Viridiplantae</taxon>
        <taxon>Streptophyta</taxon>
        <taxon>Embryophyta</taxon>
        <taxon>Bryophyta</taxon>
        <taxon>Bryophytina</taxon>
        <taxon>Bryopsida</taxon>
        <taxon>Funariidae</taxon>
        <taxon>Funariales</taxon>
        <taxon>Funariaceae</taxon>
        <taxon>Physcomitrium</taxon>
    </lineage>
</organism>
<gene>
    <name evidence="2" type="ORF">PHYPADRAFT_103264</name>
</gene>
<proteinExistence type="predicted"/>
<evidence type="ECO:0000256" key="1">
    <source>
        <dbReference type="SAM" id="MobiDB-lite"/>
    </source>
</evidence>
<name>A9U6I8_PHYPA</name>